<name>A0A2W2EK69_9ACTN</name>
<feature type="domain" description="Mycothiol-dependent maleylpyruvate isomerase metal-binding" evidence="2">
    <location>
        <begin position="17"/>
        <end position="153"/>
    </location>
</feature>
<dbReference type="Proteomes" id="UP000249304">
    <property type="component" value="Unassembled WGS sequence"/>
</dbReference>
<evidence type="ECO:0000313" key="3">
    <source>
        <dbReference type="EMBL" id="PZG09677.1"/>
    </source>
</evidence>
<dbReference type="OrthoDB" id="5118203at2"/>
<dbReference type="NCBIfam" id="TIGR03083">
    <property type="entry name" value="maleylpyruvate isomerase family mycothiol-dependent enzyme"/>
    <property type="match status" value="1"/>
</dbReference>
<evidence type="ECO:0000313" key="4">
    <source>
        <dbReference type="Proteomes" id="UP000249304"/>
    </source>
</evidence>
<keyword evidence="3" id="KW-0413">Isomerase</keyword>
<protein>
    <submittedName>
        <fullName evidence="3">Maleylpyruvate isomerase</fullName>
    </submittedName>
</protein>
<gene>
    <name evidence="3" type="ORF">C1J01_37255</name>
</gene>
<accession>A0A2W2EK69</accession>
<dbReference type="Gene3D" id="3.30.1050.20">
    <property type="match status" value="1"/>
</dbReference>
<keyword evidence="4" id="KW-1185">Reference proteome</keyword>
<dbReference type="SUPFAM" id="SSF55718">
    <property type="entry name" value="SCP-like"/>
    <property type="match status" value="1"/>
</dbReference>
<sequence length="270" mass="29262">MKYRGMTVLPRLQAELADVTNRLLVTAASLSDTDLTDPSLLSGWSRGHVLAHVAASTDSHLNLLTWARTGVRTPQYASYAARAAEIEAGAARSASRHLAALEDGAARLAAAIRDLPEHAWSARVEGMRPPPHPAWYVLVRRVREIGFHLVDMAAGYGPADWPQAFVRRELHDCRRSWPRERGTVSEVVFMDGGRAVERWRDLGRGPAVAGAPADMLAWLTGRSDGEGVRLVPVGRSCTPGPGGARLPEPPPWLTMPAPADLPATPPEDYP</sequence>
<keyword evidence="3" id="KW-0670">Pyruvate</keyword>
<organism evidence="3 4">
    <name type="scientific">Nonomuraea aridisoli</name>
    <dbReference type="NCBI Taxonomy" id="2070368"/>
    <lineage>
        <taxon>Bacteria</taxon>
        <taxon>Bacillati</taxon>
        <taxon>Actinomycetota</taxon>
        <taxon>Actinomycetes</taxon>
        <taxon>Streptosporangiales</taxon>
        <taxon>Streptosporangiaceae</taxon>
        <taxon>Nonomuraea</taxon>
    </lineage>
</organism>
<dbReference type="GO" id="GO:0046872">
    <property type="term" value="F:metal ion binding"/>
    <property type="evidence" value="ECO:0007669"/>
    <property type="project" value="InterPro"/>
</dbReference>
<reference evidence="3 4" key="1">
    <citation type="submission" date="2018-01" db="EMBL/GenBank/DDBJ databases">
        <title>Draft genome sequence of Nonomuraea sp. KC333.</title>
        <authorList>
            <person name="Sahin N."/>
            <person name="Saygin H."/>
            <person name="Ay H."/>
        </authorList>
    </citation>
    <scope>NUCLEOTIDE SEQUENCE [LARGE SCALE GENOMIC DNA]</scope>
    <source>
        <strain evidence="3 4">KC333</strain>
    </source>
</reference>
<dbReference type="AlphaFoldDB" id="A0A2W2EK69"/>
<feature type="region of interest" description="Disordered" evidence="1">
    <location>
        <begin position="233"/>
        <end position="270"/>
    </location>
</feature>
<dbReference type="Pfam" id="PF11716">
    <property type="entry name" value="MDMPI_N"/>
    <property type="match status" value="1"/>
</dbReference>
<dbReference type="InterPro" id="IPR017517">
    <property type="entry name" value="Maleyloyr_isom"/>
</dbReference>
<evidence type="ECO:0000259" key="2">
    <source>
        <dbReference type="Pfam" id="PF11716"/>
    </source>
</evidence>
<evidence type="ECO:0000256" key="1">
    <source>
        <dbReference type="SAM" id="MobiDB-lite"/>
    </source>
</evidence>
<dbReference type="InterPro" id="IPR024344">
    <property type="entry name" value="MDMPI_metal-binding"/>
</dbReference>
<dbReference type="InterPro" id="IPR034660">
    <property type="entry name" value="DinB/YfiT-like"/>
</dbReference>
<dbReference type="EMBL" id="POUD01000240">
    <property type="protein sequence ID" value="PZG09677.1"/>
    <property type="molecule type" value="Genomic_DNA"/>
</dbReference>
<dbReference type="InterPro" id="IPR036527">
    <property type="entry name" value="SCP2_sterol-bd_dom_sf"/>
</dbReference>
<proteinExistence type="predicted"/>
<dbReference type="SUPFAM" id="SSF109854">
    <property type="entry name" value="DinB/YfiT-like putative metalloenzymes"/>
    <property type="match status" value="1"/>
</dbReference>
<dbReference type="Gene3D" id="1.20.120.450">
    <property type="entry name" value="dinb family like domain"/>
    <property type="match status" value="1"/>
</dbReference>
<comment type="caution">
    <text evidence="3">The sequence shown here is derived from an EMBL/GenBank/DDBJ whole genome shotgun (WGS) entry which is preliminary data.</text>
</comment>
<dbReference type="GO" id="GO:0016853">
    <property type="term" value="F:isomerase activity"/>
    <property type="evidence" value="ECO:0007669"/>
    <property type="project" value="UniProtKB-KW"/>
</dbReference>